<dbReference type="PROSITE" id="PS50097">
    <property type="entry name" value="BTB"/>
    <property type="match status" value="1"/>
</dbReference>
<dbReference type="SUPFAM" id="SSF54695">
    <property type="entry name" value="POZ domain"/>
    <property type="match status" value="1"/>
</dbReference>
<dbReference type="KEGG" id="mbe:MBM_03242"/>
<evidence type="ECO:0000259" key="1">
    <source>
        <dbReference type="PROSITE" id="PS50097"/>
    </source>
</evidence>
<dbReference type="AlphaFoldDB" id="K1XZK3"/>
<organism evidence="2 3">
    <name type="scientific">Marssonina brunnea f. sp. multigermtubi (strain MB_m1)</name>
    <name type="common">Marssonina leaf spot fungus</name>
    <dbReference type="NCBI Taxonomy" id="1072389"/>
    <lineage>
        <taxon>Eukaryota</taxon>
        <taxon>Fungi</taxon>
        <taxon>Dikarya</taxon>
        <taxon>Ascomycota</taxon>
        <taxon>Pezizomycotina</taxon>
        <taxon>Leotiomycetes</taxon>
        <taxon>Helotiales</taxon>
        <taxon>Drepanopezizaceae</taxon>
        <taxon>Drepanopeziza</taxon>
    </lineage>
</organism>
<protein>
    <recommendedName>
        <fullName evidence="1">BTB domain-containing protein</fullName>
    </recommendedName>
</protein>
<dbReference type="CDD" id="cd18186">
    <property type="entry name" value="BTB_POZ_ZBTB_KLHL-like"/>
    <property type="match status" value="1"/>
</dbReference>
<dbReference type="HOGENOM" id="CLU_071338_0_0_1"/>
<sequence length="379" mass="44096">MSVALHNMGRRLDHSSNNVLENIDKGPVISFSSTLIPDVRIMVFDKEYHLHSAILRVKSGYFRASFDRQDIGPGPRSAQFLYEYISVFDKEGIEWSLQRVNRDFPTPETYTGPAIGFREKSEATAFFKLLCAIYTRPYKIQDVEELETMTNQAETYRALPALSNTLTIGLFRSPMFVSCFFDLCCCRALLIAKKLRHPLLFREAFIHAVGRWQESIEGQEVYEELVRADSELATLLDRAWIGLSKDVLKIQQVLMWKMSMDSASFIDLPEIFSQSDLERGDQMTERALFYRKLYDYLSDCVDKSDGGFLRLPGYDSDSDSLRVITNQIESDLCVPLRKILENKLYFDLRPQVNYWRQQHFLSIDIKEEDMPWDKLETDW</sequence>
<name>K1XZK3_MARBU</name>
<keyword evidence="3" id="KW-1185">Reference proteome</keyword>
<dbReference type="OMA" id="NANFFLM"/>
<accession>K1XZK3</accession>
<dbReference type="InterPro" id="IPR011333">
    <property type="entry name" value="SKP1/BTB/POZ_sf"/>
</dbReference>
<dbReference type="InterPro" id="IPR000210">
    <property type="entry name" value="BTB/POZ_dom"/>
</dbReference>
<evidence type="ECO:0000313" key="3">
    <source>
        <dbReference type="Proteomes" id="UP000006753"/>
    </source>
</evidence>
<dbReference type="EMBL" id="JH921433">
    <property type="protein sequence ID" value="EKD18249.1"/>
    <property type="molecule type" value="Genomic_DNA"/>
</dbReference>
<dbReference type="OrthoDB" id="2129688at2759"/>
<dbReference type="InParanoid" id="K1XZK3"/>
<dbReference type="Gene3D" id="3.30.710.10">
    <property type="entry name" value="Potassium Channel Kv1.1, Chain A"/>
    <property type="match status" value="1"/>
</dbReference>
<proteinExistence type="predicted"/>
<feature type="domain" description="BTB" evidence="1">
    <location>
        <begin position="37"/>
        <end position="142"/>
    </location>
</feature>
<dbReference type="Proteomes" id="UP000006753">
    <property type="component" value="Unassembled WGS sequence"/>
</dbReference>
<dbReference type="GeneID" id="18759177"/>
<reference evidence="2 3" key="1">
    <citation type="journal article" date="2012" name="BMC Genomics">
        <title>Sequencing the genome of Marssonina brunnea reveals fungus-poplar co-evolution.</title>
        <authorList>
            <person name="Zhu S."/>
            <person name="Cao Y.-Z."/>
            <person name="Jiang C."/>
            <person name="Tan B.-Y."/>
            <person name="Wang Z."/>
            <person name="Feng S."/>
            <person name="Zhang L."/>
            <person name="Su X.-H."/>
            <person name="Brejova B."/>
            <person name="Vinar T."/>
            <person name="Xu M."/>
            <person name="Wang M.-X."/>
            <person name="Zhang S.-G."/>
            <person name="Huang M.-R."/>
            <person name="Wu R."/>
            <person name="Zhou Y."/>
        </authorList>
    </citation>
    <scope>NUCLEOTIDE SEQUENCE [LARGE SCALE GENOMIC DNA]</scope>
    <source>
        <strain evidence="2 3">MB_m1</strain>
    </source>
</reference>
<evidence type="ECO:0000313" key="2">
    <source>
        <dbReference type="EMBL" id="EKD18249.1"/>
    </source>
</evidence>
<gene>
    <name evidence="2" type="ORF">MBM_03242</name>
</gene>